<evidence type="ECO:0000313" key="2">
    <source>
        <dbReference type="Proteomes" id="UP001303889"/>
    </source>
</evidence>
<sequence length="197" mass="22032">RDSTVWYPAIPPQGLCLNEKAFPLRAFHLAGYRPLFWCHFGGPGGRYLRHPTGISAVSCLGILRIYFSFDIQVPVEHRSCRRLKVDEQEKVVNFSIDGQRIETVKMHHYYPPKTHALPRLVREGSMVRCELFTNRGKSCAILPHVNYTTGVVDAEVRAAPGMGITGLYGTERPEEGDDIAAMGVITEDVSDVDDTES</sequence>
<feature type="non-terminal residue" evidence="1">
    <location>
        <position position="1"/>
    </location>
</feature>
<dbReference type="EMBL" id="MU856299">
    <property type="protein sequence ID" value="KAK3897030.1"/>
    <property type="molecule type" value="Genomic_DNA"/>
</dbReference>
<dbReference type="Proteomes" id="UP001303889">
    <property type="component" value="Unassembled WGS sequence"/>
</dbReference>
<dbReference type="AlphaFoldDB" id="A0AAN6MA82"/>
<name>A0AAN6MA82_9PEZI</name>
<organism evidence="1 2">
    <name type="scientific">Staphylotrichum tortipilum</name>
    <dbReference type="NCBI Taxonomy" id="2831512"/>
    <lineage>
        <taxon>Eukaryota</taxon>
        <taxon>Fungi</taxon>
        <taxon>Dikarya</taxon>
        <taxon>Ascomycota</taxon>
        <taxon>Pezizomycotina</taxon>
        <taxon>Sordariomycetes</taxon>
        <taxon>Sordariomycetidae</taxon>
        <taxon>Sordariales</taxon>
        <taxon>Chaetomiaceae</taxon>
        <taxon>Staphylotrichum</taxon>
    </lineage>
</organism>
<evidence type="ECO:0000313" key="1">
    <source>
        <dbReference type="EMBL" id="KAK3897030.1"/>
    </source>
</evidence>
<protein>
    <submittedName>
        <fullName evidence="1">Uncharacterized protein</fullName>
    </submittedName>
</protein>
<reference evidence="1" key="1">
    <citation type="journal article" date="2023" name="Mol. Phylogenet. Evol.">
        <title>Genome-scale phylogeny and comparative genomics of the fungal order Sordariales.</title>
        <authorList>
            <person name="Hensen N."/>
            <person name="Bonometti L."/>
            <person name="Westerberg I."/>
            <person name="Brannstrom I.O."/>
            <person name="Guillou S."/>
            <person name="Cros-Aarteil S."/>
            <person name="Calhoun S."/>
            <person name="Haridas S."/>
            <person name="Kuo A."/>
            <person name="Mondo S."/>
            <person name="Pangilinan J."/>
            <person name="Riley R."/>
            <person name="LaButti K."/>
            <person name="Andreopoulos B."/>
            <person name="Lipzen A."/>
            <person name="Chen C."/>
            <person name="Yan M."/>
            <person name="Daum C."/>
            <person name="Ng V."/>
            <person name="Clum A."/>
            <person name="Steindorff A."/>
            <person name="Ohm R.A."/>
            <person name="Martin F."/>
            <person name="Silar P."/>
            <person name="Natvig D.O."/>
            <person name="Lalanne C."/>
            <person name="Gautier V."/>
            <person name="Ament-Velasquez S.L."/>
            <person name="Kruys A."/>
            <person name="Hutchinson M.I."/>
            <person name="Powell A.J."/>
            <person name="Barry K."/>
            <person name="Miller A.N."/>
            <person name="Grigoriev I.V."/>
            <person name="Debuchy R."/>
            <person name="Gladieux P."/>
            <person name="Hiltunen Thoren M."/>
            <person name="Johannesson H."/>
        </authorList>
    </citation>
    <scope>NUCLEOTIDE SEQUENCE</scope>
    <source>
        <strain evidence="1">CBS 103.79</strain>
    </source>
</reference>
<accession>A0AAN6MA82</accession>
<gene>
    <name evidence="1" type="ORF">C8A05DRAFT_20125</name>
</gene>
<keyword evidence="2" id="KW-1185">Reference proteome</keyword>
<comment type="caution">
    <text evidence="1">The sequence shown here is derived from an EMBL/GenBank/DDBJ whole genome shotgun (WGS) entry which is preliminary data.</text>
</comment>
<reference evidence="1" key="2">
    <citation type="submission" date="2023-05" db="EMBL/GenBank/DDBJ databases">
        <authorList>
            <consortium name="Lawrence Berkeley National Laboratory"/>
            <person name="Steindorff A."/>
            <person name="Hensen N."/>
            <person name="Bonometti L."/>
            <person name="Westerberg I."/>
            <person name="Brannstrom I.O."/>
            <person name="Guillou S."/>
            <person name="Cros-Aarteil S."/>
            <person name="Calhoun S."/>
            <person name="Haridas S."/>
            <person name="Kuo A."/>
            <person name="Mondo S."/>
            <person name="Pangilinan J."/>
            <person name="Riley R."/>
            <person name="Labutti K."/>
            <person name="Andreopoulos B."/>
            <person name="Lipzen A."/>
            <person name="Chen C."/>
            <person name="Yanf M."/>
            <person name="Daum C."/>
            <person name="Ng V."/>
            <person name="Clum A."/>
            <person name="Ohm R."/>
            <person name="Martin F."/>
            <person name="Silar P."/>
            <person name="Natvig D."/>
            <person name="Lalanne C."/>
            <person name="Gautier V."/>
            <person name="Ament-Velasquez S.L."/>
            <person name="Kruys A."/>
            <person name="Hutchinson M.I."/>
            <person name="Powell A.J."/>
            <person name="Barry K."/>
            <person name="Miller A.N."/>
            <person name="Grigoriev I.V."/>
            <person name="Debuchy R."/>
            <person name="Gladieux P."/>
            <person name="Thoren M.H."/>
            <person name="Johannesson H."/>
        </authorList>
    </citation>
    <scope>NUCLEOTIDE SEQUENCE</scope>
    <source>
        <strain evidence="1">CBS 103.79</strain>
    </source>
</reference>
<proteinExistence type="predicted"/>